<keyword evidence="3 4" id="KW-0012">Acyltransferase</keyword>
<dbReference type="InterPro" id="IPR003679">
    <property type="entry name" value="Amioglycoside_AcTrfase"/>
</dbReference>
<gene>
    <name evidence="5" type="ORF">JP09_007655</name>
</gene>
<dbReference type="PANTHER" id="PTHR11104:SF0">
    <property type="entry name" value="SPBETA PROPHAGE-DERIVED AMINOGLYCOSIDE N(3')-ACETYLTRANSFERASE-LIKE PROTEIN YOKD"/>
    <property type="match status" value="1"/>
</dbReference>
<evidence type="ECO:0000313" key="6">
    <source>
        <dbReference type="Proteomes" id="UP000235653"/>
    </source>
</evidence>
<dbReference type="Proteomes" id="UP000235653">
    <property type="component" value="Unassembled WGS sequence"/>
</dbReference>
<dbReference type="PANTHER" id="PTHR11104">
    <property type="entry name" value="AMINOGLYCOSIDE N3-ACETYLTRANSFERASE"/>
    <property type="match status" value="1"/>
</dbReference>
<dbReference type="OrthoDB" id="7330654at2"/>
<keyword evidence="4" id="KW-0046">Antibiotic resistance</keyword>
<evidence type="ECO:0000256" key="1">
    <source>
        <dbReference type="ARBA" id="ARBA00006383"/>
    </source>
</evidence>
<comment type="caution">
    <text evidence="5">The sequence shown here is derived from an EMBL/GenBank/DDBJ whole genome shotgun (WGS) entry which is preliminary data.</text>
</comment>
<evidence type="ECO:0000313" key="5">
    <source>
        <dbReference type="EMBL" id="PPD57611.1"/>
    </source>
</evidence>
<dbReference type="AlphaFoldDB" id="A0A2P5P5N8"/>
<comment type="similarity">
    <text evidence="1 4">Belongs to the antibiotic N-acetyltransferase family.</text>
</comment>
<keyword evidence="6" id="KW-1185">Reference proteome</keyword>
<evidence type="ECO:0000256" key="2">
    <source>
        <dbReference type="ARBA" id="ARBA00022679"/>
    </source>
</evidence>
<dbReference type="GO" id="GO:0046353">
    <property type="term" value="F:aminoglycoside 3-N-acetyltransferase activity"/>
    <property type="evidence" value="ECO:0007669"/>
    <property type="project" value="UniProtKB-EC"/>
</dbReference>
<dbReference type="InterPro" id="IPR028345">
    <property type="entry name" value="Antibiotic_NAT-like"/>
</dbReference>
<dbReference type="EMBL" id="JQAN02000011">
    <property type="protein sequence ID" value="PPD57611.1"/>
    <property type="molecule type" value="Genomic_DNA"/>
</dbReference>
<dbReference type="Pfam" id="PF02522">
    <property type="entry name" value="Antibiotic_NAT"/>
    <property type="match status" value="1"/>
</dbReference>
<dbReference type="GO" id="GO:0046677">
    <property type="term" value="P:response to antibiotic"/>
    <property type="evidence" value="ECO:0007669"/>
    <property type="project" value="UniProtKB-KW"/>
</dbReference>
<dbReference type="SUPFAM" id="SSF110710">
    <property type="entry name" value="TTHA0583/YokD-like"/>
    <property type="match status" value="1"/>
</dbReference>
<proteinExistence type="inferred from homology"/>
<accession>A0A2P5P5N8</accession>
<evidence type="ECO:0000256" key="4">
    <source>
        <dbReference type="RuleBase" id="RU365031"/>
    </source>
</evidence>
<reference evidence="5 6" key="1">
    <citation type="journal article" date="2017" name="ISME J.">
        <title>Grape pomace compost harbors organohalide-respiring Dehalogenimonas species with novel reductive dehalogenase genes.</title>
        <authorList>
            <person name="Yang Y."/>
            <person name="Higgins S.A."/>
            <person name="Yan J."/>
            <person name="Simsir B."/>
            <person name="Chourey K."/>
            <person name="Iyer R."/>
            <person name="Hettich R.L."/>
            <person name="Baldwin B."/>
            <person name="Ogles D.M."/>
            <person name="Loffler F.E."/>
        </authorList>
    </citation>
    <scope>NUCLEOTIDE SEQUENCE [LARGE SCALE GENOMIC DNA]</scope>
    <source>
        <strain evidence="5 6">GP</strain>
    </source>
</reference>
<sequence length="287" mass="31151">MKSRKAGRRKADLSEGDVIRKTPLPITIESLTRDLKALGLAPGMTILVHSSLSAMGWVCGGAVAVIKALEEVLGETGTLVMPAHSGEYSDPAYWKNPPVPETWWQTIRDQMPAFDPDLTPTRSMGAIAETFRKQTGVVRSNHPQVSFAARGPSASEIISDHSLEYALGDHSPLGKLYAIGGHVLLLGCGYGNNTSLHLAEFRANYPGKRVERGGAPVVENRKRVWKVIEDFGDDSDDFEKIGADFELSCAGELRIGKVGLATARLMPVRVLVDFAVGWMAQNRNLGE</sequence>
<keyword evidence="2 4" id="KW-0808">Transferase</keyword>
<dbReference type="EC" id="2.3.1.-" evidence="4"/>
<organism evidence="5 6">
    <name type="scientific">Dehalogenimonas etheniformans</name>
    <dbReference type="NCBI Taxonomy" id="1536648"/>
    <lineage>
        <taxon>Bacteria</taxon>
        <taxon>Bacillati</taxon>
        <taxon>Chloroflexota</taxon>
        <taxon>Dehalococcoidia</taxon>
        <taxon>Dehalococcoidales</taxon>
        <taxon>Dehalococcoidaceae</taxon>
        <taxon>Dehalogenimonas</taxon>
    </lineage>
</organism>
<comment type="catalytic activity">
    <reaction evidence="4">
        <text>a 2-deoxystreptamine antibiotic + acetyl-CoA = an N(3)-acetyl-2-deoxystreptamine antibiotic + CoA + H(+)</text>
        <dbReference type="Rhea" id="RHEA:12665"/>
        <dbReference type="ChEBI" id="CHEBI:15378"/>
        <dbReference type="ChEBI" id="CHEBI:57287"/>
        <dbReference type="ChEBI" id="CHEBI:57288"/>
        <dbReference type="ChEBI" id="CHEBI:57921"/>
        <dbReference type="ChEBI" id="CHEBI:77452"/>
        <dbReference type="EC" id="2.3.1.81"/>
    </reaction>
</comment>
<protein>
    <recommendedName>
        <fullName evidence="4">Aminoglycoside N(3)-acetyltransferase</fullName>
        <ecNumber evidence="4">2.3.1.-</ecNumber>
    </recommendedName>
</protein>
<evidence type="ECO:0000256" key="3">
    <source>
        <dbReference type="ARBA" id="ARBA00023315"/>
    </source>
</evidence>
<name>A0A2P5P5N8_9CHLR</name>